<dbReference type="InterPro" id="IPR004038">
    <property type="entry name" value="Ribosomal_eL8/eL30/eS12/Gad45"/>
</dbReference>
<dbReference type="GO" id="GO:0001650">
    <property type="term" value="C:fibrillar center"/>
    <property type="evidence" value="ECO:0007669"/>
    <property type="project" value="TreeGrafter"/>
</dbReference>
<dbReference type="InterPro" id="IPR042848">
    <property type="entry name" value="Rpp38"/>
</dbReference>
<proteinExistence type="predicted"/>
<evidence type="ECO:0000259" key="2">
    <source>
        <dbReference type="Pfam" id="PF01248"/>
    </source>
</evidence>
<dbReference type="PANTHER" id="PTHR46948">
    <property type="entry name" value="RIBONUCLEASE P PROTEIN SUBUNIT P38"/>
    <property type="match status" value="1"/>
</dbReference>
<accession>M7BMM9</accession>
<dbReference type="Proteomes" id="UP000031443">
    <property type="component" value="Unassembled WGS sequence"/>
</dbReference>
<dbReference type="InterPro" id="IPR029064">
    <property type="entry name" value="Ribosomal_eL30-like_sf"/>
</dbReference>
<dbReference type="GO" id="GO:0033204">
    <property type="term" value="F:ribonuclease P RNA binding"/>
    <property type="evidence" value="ECO:0007669"/>
    <property type="project" value="TreeGrafter"/>
</dbReference>
<name>M7BMM9_CHEMY</name>
<feature type="compositionally biased region" description="Basic residues" evidence="1">
    <location>
        <begin position="505"/>
        <end position="518"/>
    </location>
</feature>
<dbReference type="Gene3D" id="3.30.1330.30">
    <property type="match status" value="1"/>
</dbReference>
<dbReference type="eggNOG" id="KOG3387">
    <property type="taxonomic scope" value="Eukaryota"/>
</dbReference>
<dbReference type="GO" id="GO:0005655">
    <property type="term" value="C:nucleolar ribonuclease P complex"/>
    <property type="evidence" value="ECO:0007669"/>
    <property type="project" value="InterPro"/>
</dbReference>
<dbReference type="GO" id="GO:0004526">
    <property type="term" value="F:ribonuclease P activity"/>
    <property type="evidence" value="ECO:0007669"/>
    <property type="project" value="TreeGrafter"/>
</dbReference>
<dbReference type="Pfam" id="PF01248">
    <property type="entry name" value="Ribosomal_L7Ae"/>
    <property type="match status" value="1"/>
</dbReference>
<feature type="region of interest" description="Disordered" evidence="1">
    <location>
        <begin position="477"/>
        <end position="518"/>
    </location>
</feature>
<sequence length="518" mass="58965">MFAVTLPVAQGPLVANWQREQGCCYPDVAAQKGLRPYICVRYRVARSPAFDQKVYLKRGPDCVQSDLLIEHPKSCYGGQVLKADQRKTLKWKLLSVTLKKKPPSEEIGKMGGDVSHKSHDSTVINMEVTAMEEEECIEEEVESNDPGDVDDMLMEDGEDKEWFPKGVYSVHHELSKSRGLTAQRYRQIGSPWKTWSRRCERKYEGYAYAIRSLIQSLQMKKIQKLKCQNTEKSIKMSVTQVRGGSVRKAKKITVKTSLNNPYDIKWNTLEGDDMHFILQTLEERIKHIGLKKIETRRRKKRSIAKRQIKEKCDASDCIVRPQEKETDHIQQDQGWTDLNVRNQLAIGINEVTRSLEKNELLLVLVCKSAKPTMITMHLIQLSASRAIPAGQVPRLSESIAPMLGLTSVLALGFKKNSDTFTEVVEAIIPRIPSLDVPWIHHGSEQPMAEAYTDPLEIQDTELMETSVEEFSQSRKWKCTESNKSDSSNVTLQALRIKKLVPNPNKIRKPPKKKKAASK</sequence>
<evidence type="ECO:0000313" key="3">
    <source>
        <dbReference type="EMBL" id="EMP36975.1"/>
    </source>
</evidence>
<dbReference type="SUPFAM" id="SSF55315">
    <property type="entry name" value="L30e-like"/>
    <property type="match status" value="1"/>
</dbReference>
<evidence type="ECO:0000313" key="4">
    <source>
        <dbReference type="Proteomes" id="UP000031443"/>
    </source>
</evidence>
<dbReference type="GO" id="GO:0001682">
    <property type="term" value="P:tRNA 5'-leader removal"/>
    <property type="evidence" value="ECO:0007669"/>
    <property type="project" value="InterPro"/>
</dbReference>
<dbReference type="EMBL" id="KB523250">
    <property type="protein sequence ID" value="EMP36975.1"/>
    <property type="molecule type" value="Genomic_DNA"/>
</dbReference>
<dbReference type="PANTHER" id="PTHR46948:SF1">
    <property type="entry name" value="RIBONUCLEASE P PROTEIN SUBUNIT P38"/>
    <property type="match status" value="1"/>
</dbReference>
<evidence type="ECO:0000256" key="1">
    <source>
        <dbReference type="SAM" id="MobiDB-lite"/>
    </source>
</evidence>
<dbReference type="AlphaFoldDB" id="M7BMM9"/>
<reference evidence="4" key="1">
    <citation type="journal article" date="2013" name="Nat. Genet.">
        <title>The draft genomes of soft-shell turtle and green sea turtle yield insights into the development and evolution of the turtle-specific body plan.</title>
        <authorList>
            <person name="Wang Z."/>
            <person name="Pascual-Anaya J."/>
            <person name="Zadissa A."/>
            <person name="Li W."/>
            <person name="Niimura Y."/>
            <person name="Huang Z."/>
            <person name="Li C."/>
            <person name="White S."/>
            <person name="Xiong Z."/>
            <person name="Fang D."/>
            <person name="Wang B."/>
            <person name="Ming Y."/>
            <person name="Chen Y."/>
            <person name="Zheng Y."/>
            <person name="Kuraku S."/>
            <person name="Pignatelli M."/>
            <person name="Herrero J."/>
            <person name="Beal K."/>
            <person name="Nozawa M."/>
            <person name="Li Q."/>
            <person name="Wang J."/>
            <person name="Zhang H."/>
            <person name="Yu L."/>
            <person name="Shigenobu S."/>
            <person name="Wang J."/>
            <person name="Liu J."/>
            <person name="Flicek P."/>
            <person name="Searle S."/>
            <person name="Wang J."/>
            <person name="Kuratani S."/>
            <person name="Yin Y."/>
            <person name="Aken B."/>
            <person name="Zhang G."/>
            <person name="Irie N."/>
        </authorList>
    </citation>
    <scope>NUCLEOTIDE SEQUENCE [LARGE SCALE GENOMIC DNA]</scope>
</reference>
<dbReference type="STRING" id="8469.M7BMM9"/>
<keyword evidence="4" id="KW-1185">Reference proteome</keyword>
<feature type="domain" description="Ribosomal protein eL8/eL30/eS12/Gadd45" evidence="2">
    <location>
        <begin position="339"/>
        <end position="417"/>
    </location>
</feature>
<gene>
    <name evidence="3" type="ORF">UY3_05776</name>
</gene>
<protein>
    <submittedName>
        <fullName evidence="3">Ribonuclease P protein subunit p38</fullName>
    </submittedName>
</protein>
<organism evidence="3 4">
    <name type="scientific">Chelonia mydas</name>
    <name type="common">Green sea-turtle</name>
    <name type="synonym">Chelonia agassizi</name>
    <dbReference type="NCBI Taxonomy" id="8469"/>
    <lineage>
        <taxon>Eukaryota</taxon>
        <taxon>Metazoa</taxon>
        <taxon>Chordata</taxon>
        <taxon>Craniata</taxon>
        <taxon>Vertebrata</taxon>
        <taxon>Euteleostomi</taxon>
        <taxon>Archelosauria</taxon>
        <taxon>Testudinata</taxon>
        <taxon>Testudines</taxon>
        <taxon>Cryptodira</taxon>
        <taxon>Durocryptodira</taxon>
        <taxon>Americhelydia</taxon>
        <taxon>Chelonioidea</taxon>
        <taxon>Cheloniidae</taxon>
        <taxon>Chelonia</taxon>
    </lineage>
</organism>
<dbReference type="GO" id="GO:0000172">
    <property type="term" value="C:ribonuclease MRP complex"/>
    <property type="evidence" value="ECO:0007669"/>
    <property type="project" value="InterPro"/>
</dbReference>